<evidence type="ECO:0000256" key="2">
    <source>
        <dbReference type="ARBA" id="ARBA00022475"/>
    </source>
</evidence>
<evidence type="ECO:0000256" key="4">
    <source>
        <dbReference type="ARBA" id="ARBA00022989"/>
    </source>
</evidence>
<feature type="transmembrane region" description="Helical" evidence="6">
    <location>
        <begin position="24"/>
        <end position="42"/>
    </location>
</feature>
<proteinExistence type="predicted"/>
<dbReference type="RefSeq" id="WP_104004240.1">
    <property type="nucleotide sequence ID" value="NZ_FNVQ01000003.1"/>
</dbReference>
<dbReference type="Proteomes" id="UP000236745">
    <property type="component" value="Unassembled WGS sequence"/>
</dbReference>
<evidence type="ECO:0000256" key="3">
    <source>
        <dbReference type="ARBA" id="ARBA00022692"/>
    </source>
</evidence>
<keyword evidence="8" id="KW-1185">Reference proteome</keyword>
<accession>A0A1H6CDJ5</accession>
<keyword evidence="3 6" id="KW-0812">Transmembrane</keyword>
<keyword evidence="5 6" id="KW-0472">Membrane</keyword>
<evidence type="ECO:0000313" key="7">
    <source>
        <dbReference type="EMBL" id="SEG71061.1"/>
    </source>
</evidence>
<dbReference type="AlphaFoldDB" id="A0A1H6CDJ5"/>
<organism evidence="7 8">
    <name type="scientific">Marinobacterium lutimaris</name>
    <dbReference type="NCBI Taxonomy" id="568106"/>
    <lineage>
        <taxon>Bacteria</taxon>
        <taxon>Pseudomonadati</taxon>
        <taxon>Pseudomonadota</taxon>
        <taxon>Gammaproteobacteria</taxon>
        <taxon>Oceanospirillales</taxon>
        <taxon>Oceanospirillaceae</taxon>
        <taxon>Marinobacterium</taxon>
    </lineage>
</organism>
<feature type="transmembrane region" description="Helical" evidence="6">
    <location>
        <begin position="85"/>
        <end position="107"/>
    </location>
</feature>
<dbReference type="Pfam" id="PF03788">
    <property type="entry name" value="LrgA"/>
    <property type="match status" value="1"/>
</dbReference>
<protein>
    <submittedName>
        <fullName evidence="7">Holin-like protein</fullName>
    </submittedName>
</protein>
<evidence type="ECO:0000256" key="6">
    <source>
        <dbReference type="SAM" id="Phobius"/>
    </source>
</evidence>
<evidence type="ECO:0000313" key="8">
    <source>
        <dbReference type="Proteomes" id="UP000236745"/>
    </source>
</evidence>
<comment type="subcellular location">
    <subcellularLocation>
        <location evidence="1">Cell membrane</location>
        <topology evidence="1">Multi-pass membrane protein</topology>
    </subcellularLocation>
</comment>
<dbReference type="PANTHER" id="PTHR33931">
    <property type="entry name" value="HOLIN-LIKE PROTEIN CIDA-RELATED"/>
    <property type="match status" value="1"/>
</dbReference>
<dbReference type="PANTHER" id="PTHR33931:SF2">
    <property type="entry name" value="HOLIN-LIKE PROTEIN CIDA"/>
    <property type="match status" value="1"/>
</dbReference>
<keyword evidence="2" id="KW-1003">Cell membrane</keyword>
<evidence type="ECO:0000256" key="1">
    <source>
        <dbReference type="ARBA" id="ARBA00004651"/>
    </source>
</evidence>
<dbReference type="OrthoDB" id="385012at2"/>
<dbReference type="EMBL" id="FNVQ01000003">
    <property type="protein sequence ID" value="SEG71061.1"/>
    <property type="molecule type" value="Genomic_DNA"/>
</dbReference>
<dbReference type="GO" id="GO:0005886">
    <property type="term" value="C:plasma membrane"/>
    <property type="evidence" value="ECO:0007669"/>
    <property type="project" value="UniProtKB-SubCell"/>
</dbReference>
<reference evidence="7 8" key="1">
    <citation type="submission" date="2016-10" db="EMBL/GenBank/DDBJ databases">
        <authorList>
            <person name="de Groot N.N."/>
        </authorList>
    </citation>
    <scope>NUCLEOTIDE SEQUENCE [LARGE SCALE GENOMIC DNA]</scope>
    <source>
        <strain evidence="7 8">DSM 22012</strain>
    </source>
</reference>
<feature type="transmembrane region" description="Helical" evidence="6">
    <location>
        <begin position="54"/>
        <end position="73"/>
    </location>
</feature>
<evidence type="ECO:0000256" key="5">
    <source>
        <dbReference type="ARBA" id="ARBA00023136"/>
    </source>
</evidence>
<name>A0A1H6CDJ5_9GAMM</name>
<sequence length="119" mass="13066">MLVGFLILLGFQLAGELFVVSLSLPVPGPVMGMLFMAVFLLVAKRGASEYLRQVADTLLTNLALLFVPAGVGLMVHLDLLVREWFVFGVTLVLSTAITMGVTGWVLARLMRRFEKRGEK</sequence>
<keyword evidence="4 6" id="KW-1133">Transmembrane helix</keyword>
<gene>
    <name evidence="7" type="ORF">SAMN05444390_103407</name>
</gene>
<dbReference type="InterPro" id="IPR005538">
    <property type="entry name" value="LrgA/CidA"/>
</dbReference>